<protein>
    <recommendedName>
        <fullName evidence="5 12">Alpha-amylase</fullName>
        <ecNumber evidence="4 12">3.2.1.1</ecNumber>
    </recommendedName>
</protein>
<dbReference type="SMART" id="SM00642">
    <property type="entry name" value="Aamy"/>
    <property type="match status" value="1"/>
</dbReference>
<dbReference type="PRINTS" id="PR00110">
    <property type="entry name" value="ALPHAAMYLASE"/>
</dbReference>
<keyword evidence="10 12" id="KW-0326">Glycosidase</keyword>
<evidence type="ECO:0000256" key="11">
    <source>
        <dbReference type="RuleBase" id="RU003615"/>
    </source>
</evidence>
<name>A0A511J9P1_9CELL</name>
<keyword evidence="16" id="KW-1185">Reference proteome</keyword>
<dbReference type="PANTHER" id="PTHR43447">
    <property type="entry name" value="ALPHA-AMYLASE"/>
    <property type="match status" value="1"/>
</dbReference>
<dbReference type="EMBL" id="BJWG01000005">
    <property type="protein sequence ID" value="GEL94716.1"/>
    <property type="molecule type" value="Genomic_DNA"/>
</dbReference>
<dbReference type="CDD" id="cd11317">
    <property type="entry name" value="AmyAc_bac_euk_AmyA"/>
    <property type="match status" value="1"/>
</dbReference>
<evidence type="ECO:0000256" key="5">
    <source>
        <dbReference type="ARBA" id="ARBA00017303"/>
    </source>
</evidence>
<evidence type="ECO:0000256" key="2">
    <source>
        <dbReference type="ARBA" id="ARBA00001913"/>
    </source>
</evidence>
<gene>
    <name evidence="15" type="ORF">CCO02nite_13740</name>
</gene>
<dbReference type="InterPro" id="IPR013780">
    <property type="entry name" value="Glyco_hydro_b"/>
</dbReference>
<keyword evidence="6" id="KW-0479">Metal-binding</keyword>
<proteinExistence type="inferred from homology"/>
<reference evidence="15 16" key="1">
    <citation type="submission" date="2019-07" db="EMBL/GenBank/DDBJ databases">
        <title>Whole genome shotgun sequence of Cellulomonas composti NBRC 100758.</title>
        <authorList>
            <person name="Hosoyama A."/>
            <person name="Uohara A."/>
            <person name="Ohji S."/>
            <person name="Ichikawa N."/>
        </authorList>
    </citation>
    <scope>NUCLEOTIDE SEQUENCE [LARGE SCALE GENOMIC DNA]</scope>
    <source>
        <strain evidence="15 16">NBRC 100758</strain>
    </source>
</reference>
<dbReference type="GO" id="GO:0046872">
    <property type="term" value="F:metal ion binding"/>
    <property type="evidence" value="ECO:0007669"/>
    <property type="project" value="UniProtKB-KW"/>
</dbReference>
<organism evidence="15 16">
    <name type="scientific">Cellulomonas composti</name>
    <dbReference type="NCBI Taxonomy" id="266130"/>
    <lineage>
        <taxon>Bacteria</taxon>
        <taxon>Bacillati</taxon>
        <taxon>Actinomycetota</taxon>
        <taxon>Actinomycetes</taxon>
        <taxon>Micrococcales</taxon>
        <taxon>Cellulomonadaceae</taxon>
        <taxon>Cellulomonas</taxon>
    </lineage>
</organism>
<dbReference type="AlphaFoldDB" id="A0A511J9P1"/>
<evidence type="ECO:0000256" key="9">
    <source>
        <dbReference type="ARBA" id="ARBA00023277"/>
    </source>
</evidence>
<dbReference type="Pfam" id="PF00128">
    <property type="entry name" value="Alpha-amylase"/>
    <property type="match status" value="1"/>
</dbReference>
<keyword evidence="9 12" id="KW-0119">Carbohydrate metabolism</keyword>
<dbReference type="InterPro" id="IPR006048">
    <property type="entry name" value="A-amylase/branching_C"/>
</dbReference>
<evidence type="ECO:0000259" key="13">
    <source>
        <dbReference type="SMART" id="SM00632"/>
    </source>
</evidence>
<evidence type="ECO:0000256" key="4">
    <source>
        <dbReference type="ARBA" id="ARBA00012595"/>
    </source>
</evidence>
<dbReference type="GO" id="GO:0004556">
    <property type="term" value="F:alpha-amylase activity"/>
    <property type="evidence" value="ECO:0007669"/>
    <property type="project" value="UniProtKB-UniRule"/>
</dbReference>
<dbReference type="InterPro" id="IPR006047">
    <property type="entry name" value="GH13_cat_dom"/>
</dbReference>
<evidence type="ECO:0000256" key="6">
    <source>
        <dbReference type="ARBA" id="ARBA00022723"/>
    </source>
</evidence>
<dbReference type="Proteomes" id="UP000321720">
    <property type="component" value="Unassembled WGS sequence"/>
</dbReference>
<dbReference type="Gene3D" id="3.20.20.80">
    <property type="entry name" value="Glycosidases"/>
    <property type="match status" value="1"/>
</dbReference>
<evidence type="ECO:0000256" key="7">
    <source>
        <dbReference type="ARBA" id="ARBA00022801"/>
    </source>
</evidence>
<keyword evidence="7 12" id="KW-0378">Hydrolase</keyword>
<evidence type="ECO:0000256" key="8">
    <source>
        <dbReference type="ARBA" id="ARBA00022837"/>
    </source>
</evidence>
<dbReference type="InterPro" id="IPR017853">
    <property type="entry name" value="GH"/>
</dbReference>
<dbReference type="SUPFAM" id="SSF51445">
    <property type="entry name" value="(Trans)glycosidases"/>
    <property type="match status" value="1"/>
</dbReference>
<dbReference type="Gene3D" id="2.60.40.1180">
    <property type="entry name" value="Golgi alpha-mannosidase II"/>
    <property type="match status" value="1"/>
</dbReference>
<dbReference type="InterPro" id="IPR031319">
    <property type="entry name" value="A-amylase_C"/>
</dbReference>
<dbReference type="RefSeq" id="WP_146842402.1">
    <property type="nucleotide sequence ID" value="NZ_BJWG01000005.1"/>
</dbReference>
<comment type="cofactor">
    <cofactor evidence="2">
        <name>Ca(2+)</name>
        <dbReference type="ChEBI" id="CHEBI:29108"/>
    </cofactor>
</comment>
<evidence type="ECO:0000256" key="12">
    <source>
        <dbReference type="RuleBase" id="RU361134"/>
    </source>
</evidence>
<dbReference type="GO" id="GO:0005975">
    <property type="term" value="P:carbohydrate metabolic process"/>
    <property type="evidence" value="ECO:0007669"/>
    <property type="project" value="InterPro"/>
</dbReference>
<dbReference type="EC" id="3.2.1.1" evidence="4 12"/>
<dbReference type="SMART" id="SM00632">
    <property type="entry name" value="Aamy_C"/>
    <property type="match status" value="1"/>
</dbReference>
<dbReference type="InterPro" id="IPR006046">
    <property type="entry name" value="Alpha_amylase"/>
</dbReference>
<dbReference type="Pfam" id="PF02806">
    <property type="entry name" value="Alpha-amylase_C"/>
    <property type="match status" value="1"/>
</dbReference>
<evidence type="ECO:0000256" key="3">
    <source>
        <dbReference type="ARBA" id="ARBA00008061"/>
    </source>
</evidence>
<evidence type="ECO:0000256" key="1">
    <source>
        <dbReference type="ARBA" id="ARBA00000548"/>
    </source>
</evidence>
<evidence type="ECO:0000256" key="10">
    <source>
        <dbReference type="ARBA" id="ARBA00023295"/>
    </source>
</evidence>
<feature type="domain" description="Glycosyl hydrolase family 13 catalytic" evidence="14">
    <location>
        <begin position="55"/>
        <end position="418"/>
    </location>
</feature>
<evidence type="ECO:0000313" key="15">
    <source>
        <dbReference type="EMBL" id="GEL94716.1"/>
    </source>
</evidence>
<comment type="similarity">
    <text evidence="3 11">Belongs to the glycosyl hydrolase 13 family.</text>
</comment>
<comment type="catalytic activity">
    <reaction evidence="1 12">
        <text>Endohydrolysis of (1-&gt;4)-alpha-D-glucosidic linkages in polysaccharides containing three or more (1-&gt;4)-alpha-linked D-glucose units.</text>
        <dbReference type="EC" id="3.2.1.1"/>
    </reaction>
</comment>
<dbReference type="PROSITE" id="PS51318">
    <property type="entry name" value="TAT"/>
    <property type="match status" value="1"/>
</dbReference>
<dbReference type="InterPro" id="IPR006311">
    <property type="entry name" value="TAT_signal"/>
</dbReference>
<feature type="domain" description="Alpha-amylase C-terminal" evidence="13">
    <location>
        <begin position="427"/>
        <end position="503"/>
    </location>
</feature>
<sequence>MTPTPFAEPTPRAPRRRRGVLVATAVAVAVAALGACSSEPADPATQPATDGSGHDVGVQLFQWTWDAIAAECTDDLGPAGYAWVLTSPPQEHVLGGQWWTAYQPVSYLLESRLGTREQFAAMVATCHDAGVDVRVDAVVNHMTGQDEPGTGWAGSSYEHYEYPGIWTYDDFHHCGLSTSDDIVSYFDRAQVQTCELVNLADLATETAPVRERLSAYLQDLVSLGVDGLRIDAAKHMAADDIAAILAPLTKGDADDGADLAIMQEVIRGSAEPISPDEYLGNGQVYEFTYGKELKGVIAGSPGLALELGDATARYVPSDDAVVFVENHDTERNGSTLSYQDGTDDALATVLMLAGAYGTPQVYSGYSFTDTDAGPQQLDDGEVVDATCGGDPRPGADLKDGAWVCQHRWPQVAGMVGWRGVVGDAPVVDTWSEGDAVALGRGQRGFVVVNFGDDELRTTLTTSLPDGSYCDVLAGGEDCTKVTVEDGRVDVVVPAGAALAWDVADRV</sequence>
<evidence type="ECO:0000313" key="16">
    <source>
        <dbReference type="Proteomes" id="UP000321720"/>
    </source>
</evidence>
<comment type="caution">
    <text evidence="15">The sequence shown here is derived from an EMBL/GenBank/DDBJ whole genome shotgun (WGS) entry which is preliminary data.</text>
</comment>
<dbReference type="SUPFAM" id="SSF51011">
    <property type="entry name" value="Glycosyl hydrolase domain"/>
    <property type="match status" value="1"/>
</dbReference>
<evidence type="ECO:0000259" key="14">
    <source>
        <dbReference type="SMART" id="SM00642"/>
    </source>
</evidence>
<accession>A0A511J9P1</accession>
<keyword evidence="8" id="KW-0106">Calcium</keyword>
<dbReference type="OrthoDB" id="9805159at2"/>